<accession>A0ABZ0VBB9</accession>
<keyword evidence="1" id="KW-0540">Nuclease</keyword>
<dbReference type="InterPro" id="IPR036237">
    <property type="entry name" value="Xyl_isomerase-like_sf"/>
</dbReference>
<dbReference type="Gene3D" id="3.20.20.150">
    <property type="entry name" value="Divalent-metal-dependent TIM barrel enzymes"/>
    <property type="match status" value="1"/>
</dbReference>
<keyword evidence="2" id="KW-1185">Reference proteome</keyword>
<name>A0ABZ0VBB9_9MICO</name>
<reference evidence="1 2" key="1">
    <citation type="submission" date="2023-06" db="EMBL/GenBank/DDBJ databases">
        <title>Rock-solubilizing bacteria, Microbacterium invictum, promotes re-establishment of vegetation in rocky wasteland by accelerating rock bio-weathering and reshaping soil bacterial community.</title>
        <authorList>
            <person name="Liu C."/>
        </authorList>
    </citation>
    <scope>NUCLEOTIDE SEQUENCE [LARGE SCALE GENOMIC DNA]</scope>
    <source>
        <strain evidence="1 2">X-18</strain>
    </source>
</reference>
<organism evidence="1 2">
    <name type="scientific">Microbacterium invictum</name>
    <dbReference type="NCBI Taxonomy" id="515415"/>
    <lineage>
        <taxon>Bacteria</taxon>
        <taxon>Bacillati</taxon>
        <taxon>Actinomycetota</taxon>
        <taxon>Actinomycetes</taxon>
        <taxon>Micrococcales</taxon>
        <taxon>Microbacteriaceae</taxon>
        <taxon>Microbacterium</taxon>
    </lineage>
</organism>
<evidence type="ECO:0000313" key="1">
    <source>
        <dbReference type="EMBL" id="WQB70112.1"/>
    </source>
</evidence>
<sequence>MSPEPEAPSSGFPVIGASAFNWTPQVIRAERAATDIAVDIVASGVSALIEVEPGQLWRSFPATRADEAALLRERLAAAGGRVSVVGASLDEWASPARRRSDEERLSFLLPQLRVAHALGAAGLRLPLGQAGPELLRRVLPHLHELDLVLFEEAQGGQTPAATGSAAAYEALAALDDPHVRLLIDISMLMPALPVTYLQELERGGVPSMLMERLRSEWCDPATQGAVIDLLRSGGVPGPIHTLYMDMIVRSGRSSVDDIRPVLPLVGGFHLKFWDLEDADGRVWQPVRDLGVALTTTGFDGVLTSEWGGHEWLDADPAEMTRAHIAGAREALASG</sequence>
<keyword evidence="1" id="KW-0378">Hydrolase</keyword>
<protein>
    <submittedName>
        <fullName evidence="1">Restriction endonuclease subunit R</fullName>
    </submittedName>
</protein>
<proteinExistence type="predicted"/>
<dbReference type="GO" id="GO:0004519">
    <property type="term" value="F:endonuclease activity"/>
    <property type="evidence" value="ECO:0007669"/>
    <property type="project" value="UniProtKB-KW"/>
</dbReference>
<evidence type="ECO:0000313" key="2">
    <source>
        <dbReference type="Proteomes" id="UP001324533"/>
    </source>
</evidence>
<gene>
    <name evidence="1" type="ORF">T9R20_15645</name>
</gene>
<dbReference type="Proteomes" id="UP001324533">
    <property type="component" value="Chromosome"/>
</dbReference>
<dbReference type="EMBL" id="CP139779">
    <property type="protein sequence ID" value="WQB70112.1"/>
    <property type="molecule type" value="Genomic_DNA"/>
</dbReference>
<dbReference type="RefSeq" id="WP_322410262.1">
    <property type="nucleotide sequence ID" value="NZ_CP139779.1"/>
</dbReference>
<keyword evidence="1" id="KW-0255">Endonuclease</keyword>
<dbReference type="SUPFAM" id="SSF51658">
    <property type="entry name" value="Xylose isomerase-like"/>
    <property type="match status" value="1"/>
</dbReference>